<evidence type="ECO:0000313" key="6">
    <source>
        <dbReference type="Proteomes" id="UP000530514"/>
    </source>
</evidence>
<evidence type="ECO:0000313" key="5">
    <source>
        <dbReference type="EMBL" id="MBA4544345.1"/>
    </source>
</evidence>
<comment type="similarity">
    <text evidence="1">Belongs to the bacterial solute-binding protein 1 family.</text>
</comment>
<dbReference type="Pfam" id="PF01547">
    <property type="entry name" value="SBP_bac_1"/>
    <property type="match status" value="1"/>
</dbReference>
<dbReference type="GO" id="GO:0015768">
    <property type="term" value="P:maltose transport"/>
    <property type="evidence" value="ECO:0007669"/>
    <property type="project" value="TreeGrafter"/>
</dbReference>
<dbReference type="AlphaFoldDB" id="A0A7W1XCY1"/>
<evidence type="ECO:0000256" key="2">
    <source>
        <dbReference type="ARBA" id="ARBA00022448"/>
    </source>
</evidence>
<dbReference type="InterPro" id="IPR006059">
    <property type="entry name" value="SBP"/>
</dbReference>
<sequence>MSLFRQFLAILLLTSLVLTGCAAGGSSSKKEIRIGAALSSPAEKQILEAQVNEFKKEHAGVDVKIESLTDDYLKEIQTMIGAHKEPDIFYLDSMYAPDLIRYQVLEPLDPYIKKEKVNLNDFEDSLVRAFQKNGHTYGIPKDYNTLALFYNKKILKEKGVAVPKTWDELRAAAKALTTSEHKGLVINPELARFQPFLYQNGGKVIDDQGKPDLNSPQNREALQFFTDLFTKDHSADTPKNMGFQWSGDAFAEGKSAMVIEGGWLIPFLKEKAPDLDYGIAELPVKAAGKPNSNLAFTVAYVMSKRSEHKDIAFQLINFLTSEKGQSYVVKSGLALPSRKAMGEKFIQTYPERAAFVNGAKYAQPFQYGDAGSALVDAVNKAAESLVLGQEHDVAKALAAAEQQANKKQ</sequence>
<name>A0A7W1XCY1_9BACL</name>
<feature type="signal peptide" evidence="4">
    <location>
        <begin position="1"/>
        <end position="22"/>
    </location>
</feature>
<feature type="chain" id="PRO_5039080445" evidence="4">
    <location>
        <begin position="23"/>
        <end position="408"/>
    </location>
</feature>
<dbReference type="PROSITE" id="PS51257">
    <property type="entry name" value="PROKAR_LIPOPROTEIN"/>
    <property type="match status" value="1"/>
</dbReference>
<gene>
    <name evidence="5" type="ORF">H1164_15975</name>
</gene>
<dbReference type="CDD" id="cd14748">
    <property type="entry name" value="PBP2_UgpB"/>
    <property type="match status" value="1"/>
</dbReference>
<dbReference type="SUPFAM" id="SSF53850">
    <property type="entry name" value="Periplasmic binding protein-like II"/>
    <property type="match status" value="1"/>
</dbReference>
<comment type="caution">
    <text evidence="5">The sequence shown here is derived from an EMBL/GenBank/DDBJ whole genome shotgun (WGS) entry which is preliminary data.</text>
</comment>
<protein>
    <submittedName>
        <fullName evidence="5">Extracellular solute-binding protein</fullName>
    </submittedName>
</protein>
<keyword evidence="6" id="KW-1185">Reference proteome</keyword>
<evidence type="ECO:0000256" key="1">
    <source>
        <dbReference type="ARBA" id="ARBA00008520"/>
    </source>
</evidence>
<reference evidence="5 6" key="1">
    <citation type="submission" date="2020-07" db="EMBL/GenBank/DDBJ databases">
        <authorList>
            <person name="Feng H."/>
        </authorList>
    </citation>
    <scope>NUCLEOTIDE SEQUENCE [LARGE SCALE GENOMIC DNA]</scope>
    <source>
        <strain evidence="6">s-11</strain>
    </source>
</reference>
<keyword evidence="2" id="KW-0813">Transport</keyword>
<dbReference type="EMBL" id="JACEIP010000036">
    <property type="protein sequence ID" value="MBA4544345.1"/>
    <property type="molecule type" value="Genomic_DNA"/>
</dbReference>
<dbReference type="Gene3D" id="3.40.190.10">
    <property type="entry name" value="Periplasmic binding protein-like II"/>
    <property type="match status" value="1"/>
</dbReference>
<dbReference type="RefSeq" id="WP_033102050.1">
    <property type="nucleotide sequence ID" value="NZ_JACEIP010000036.1"/>
</dbReference>
<evidence type="ECO:0000256" key="4">
    <source>
        <dbReference type="SAM" id="SignalP"/>
    </source>
</evidence>
<organism evidence="5 6">
    <name type="scientific">Thermoactinomyces daqus</name>
    <dbReference type="NCBI Taxonomy" id="1329516"/>
    <lineage>
        <taxon>Bacteria</taxon>
        <taxon>Bacillati</taxon>
        <taxon>Bacillota</taxon>
        <taxon>Bacilli</taxon>
        <taxon>Bacillales</taxon>
        <taxon>Thermoactinomycetaceae</taxon>
        <taxon>Thermoactinomyces</taxon>
    </lineage>
</organism>
<dbReference type="Proteomes" id="UP000530514">
    <property type="component" value="Unassembled WGS sequence"/>
</dbReference>
<dbReference type="PANTHER" id="PTHR30061">
    <property type="entry name" value="MALTOSE-BINDING PERIPLASMIC PROTEIN"/>
    <property type="match status" value="1"/>
</dbReference>
<dbReference type="GO" id="GO:0042956">
    <property type="term" value="P:maltodextrin transmembrane transport"/>
    <property type="evidence" value="ECO:0007669"/>
    <property type="project" value="TreeGrafter"/>
</dbReference>
<accession>A0A7W1XCY1</accession>
<dbReference type="PANTHER" id="PTHR30061:SF50">
    <property type="entry name" value="MALTOSE_MALTODEXTRIN-BINDING PERIPLASMIC PROTEIN"/>
    <property type="match status" value="1"/>
</dbReference>
<dbReference type="GO" id="GO:1901982">
    <property type="term" value="F:maltose binding"/>
    <property type="evidence" value="ECO:0007669"/>
    <property type="project" value="TreeGrafter"/>
</dbReference>
<dbReference type="OrthoDB" id="9782846at2"/>
<proteinExistence type="inferred from homology"/>
<evidence type="ECO:0000256" key="3">
    <source>
        <dbReference type="ARBA" id="ARBA00022729"/>
    </source>
</evidence>
<dbReference type="GO" id="GO:0055052">
    <property type="term" value="C:ATP-binding cassette (ABC) transporter complex, substrate-binding subunit-containing"/>
    <property type="evidence" value="ECO:0007669"/>
    <property type="project" value="TreeGrafter"/>
</dbReference>
<keyword evidence="3 4" id="KW-0732">Signal</keyword>